<reference evidence="1 2" key="2">
    <citation type="journal article" date="2022" name="Mol. Ecol. Resour.">
        <title>The genomes of chicory, endive, great burdock and yacon provide insights into Asteraceae paleo-polyploidization history and plant inulin production.</title>
        <authorList>
            <person name="Fan W."/>
            <person name="Wang S."/>
            <person name="Wang H."/>
            <person name="Wang A."/>
            <person name="Jiang F."/>
            <person name="Liu H."/>
            <person name="Zhao H."/>
            <person name="Xu D."/>
            <person name="Zhang Y."/>
        </authorList>
    </citation>
    <scope>NUCLEOTIDE SEQUENCE [LARGE SCALE GENOMIC DNA]</scope>
    <source>
        <strain evidence="2">cv. Niubang</strain>
    </source>
</reference>
<evidence type="ECO:0000313" key="2">
    <source>
        <dbReference type="Proteomes" id="UP001055879"/>
    </source>
</evidence>
<evidence type="ECO:0000313" key="1">
    <source>
        <dbReference type="EMBL" id="KAI3672723.1"/>
    </source>
</evidence>
<keyword evidence="2" id="KW-1185">Reference proteome</keyword>
<comment type="caution">
    <text evidence="1">The sequence shown here is derived from an EMBL/GenBank/DDBJ whole genome shotgun (WGS) entry which is preliminary data.</text>
</comment>
<reference evidence="2" key="1">
    <citation type="journal article" date="2022" name="Mol. Ecol. Resour.">
        <title>The genomes of chicory, endive, great burdock and yacon provide insights into Asteraceae palaeo-polyploidization history and plant inulin production.</title>
        <authorList>
            <person name="Fan W."/>
            <person name="Wang S."/>
            <person name="Wang H."/>
            <person name="Wang A."/>
            <person name="Jiang F."/>
            <person name="Liu H."/>
            <person name="Zhao H."/>
            <person name="Xu D."/>
            <person name="Zhang Y."/>
        </authorList>
    </citation>
    <scope>NUCLEOTIDE SEQUENCE [LARGE SCALE GENOMIC DNA]</scope>
    <source>
        <strain evidence="2">cv. Niubang</strain>
    </source>
</reference>
<name>A0ACB8XUP6_ARCLA</name>
<organism evidence="1 2">
    <name type="scientific">Arctium lappa</name>
    <name type="common">Greater burdock</name>
    <name type="synonym">Lappa major</name>
    <dbReference type="NCBI Taxonomy" id="4217"/>
    <lineage>
        <taxon>Eukaryota</taxon>
        <taxon>Viridiplantae</taxon>
        <taxon>Streptophyta</taxon>
        <taxon>Embryophyta</taxon>
        <taxon>Tracheophyta</taxon>
        <taxon>Spermatophyta</taxon>
        <taxon>Magnoliopsida</taxon>
        <taxon>eudicotyledons</taxon>
        <taxon>Gunneridae</taxon>
        <taxon>Pentapetalae</taxon>
        <taxon>asterids</taxon>
        <taxon>campanulids</taxon>
        <taxon>Asterales</taxon>
        <taxon>Asteraceae</taxon>
        <taxon>Carduoideae</taxon>
        <taxon>Cardueae</taxon>
        <taxon>Arctiinae</taxon>
        <taxon>Arctium</taxon>
    </lineage>
</organism>
<dbReference type="Proteomes" id="UP001055879">
    <property type="component" value="Linkage Group LG15"/>
</dbReference>
<accession>A0ACB8XUP6</accession>
<protein>
    <submittedName>
        <fullName evidence="1">Uncharacterized protein</fullName>
    </submittedName>
</protein>
<sequence>MGQNLLQKCLRDPRTAKTGGPQKDSPIEAPSFTLEELNKMTDNFGSKALIEEGKNCRVFYGKLSDGAEVVIKKLDGRHRFYSTVPDVFVQLSEVKEKDTSWFVNFYALWCKHCGRIAWKDSPPHEDHGRRHQDLGRHVLPSSVLPGFGKRQPKTER</sequence>
<dbReference type="EMBL" id="CM042061">
    <property type="protein sequence ID" value="KAI3672723.1"/>
    <property type="molecule type" value="Genomic_DNA"/>
</dbReference>
<gene>
    <name evidence="1" type="ORF">L6452_38820</name>
</gene>
<proteinExistence type="predicted"/>